<keyword evidence="1" id="KW-0732">Signal</keyword>
<name>A0A1G1W335_9BACT</name>
<dbReference type="GO" id="GO:0030655">
    <property type="term" value="P:beta-lactam antibiotic catabolic process"/>
    <property type="evidence" value="ECO:0007669"/>
    <property type="project" value="InterPro"/>
</dbReference>
<reference evidence="3 4" key="1">
    <citation type="journal article" date="2016" name="Nat. Commun.">
        <title>Thousands of microbial genomes shed light on interconnected biogeochemical processes in an aquifer system.</title>
        <authorList>
            <person name="Anantharaman K."/>
            <person name="Brown C.T."/>
            <person name="Hug L.A."/>
            <person name="Sharon I."/>
            <person name="Castelle C.J."/>
            <person name="Probst A.J."/>
            <person name="Thomas B.C."/>
            <person name="Singh A."/>
            <person name="Wilkins M.J."/>
            <person name="Karaoz U."/>
            <person name="Brodie E.L."/>
            <person name="Williams K.H."/>
            <person name="Hubbard S.S."/>
            <person name="Banfield J.F."/>
        </authorList>
    </citation>
    <scope>NUCLEOTIDE SEQUENCE [LARGE SCALE GENOMIC DNA]</scope>
</reference>
<evidence type="ECO:0000256" key="1">
    <source>
        <dbReference type="SAM" id="SignalP"/>
    </source>
</evidence>
<proteinExistence type="predicted"/>
<evidence type="ECO:0000313" key="4">
    <source>
        <dbReference type="Proteomes" id="UP000176299"/>
    </source>
</evidence>
<dbReference type="PANTHER" id="PTHR35333">
    <property type="entry name" value="BETA-LACTAMASE"/>
    <property type="match status" value="1"/>
</dbReference>
<dbReference type="SUPFAM" id="SSF56601">
    <property type="entry name" value="beta-lactamase/transpeptidase-like"/>
    <property type="match status" value="1"/>
</dbReference>
<dbReference type="STRING" id="1802591.A2113_02730"/>
<organism evidence="3 4">
    <name type="scientific">Candidatus Woykebacteria bacterium GWA1_44_8</name>
    <dbReference type="NCBI Taxonomy" id="1802591"/>
    <lineage>
        <taxon>Bacteria</taxon>
        <taxon>Candidatus Woykeibacteriota</taxon>
    </lineage>
</organism>
<sequence>MKKSTLAIAFAVGIAGFLIASCVLAAAPSGELTGDTVTPVGETNASVTIASDYLPDPEQAVETVTGPAERLDSYRQECSRRQSGEISTTFGWLPSGGGLQWLDISLFPNDFAPGTYIGIGPFLPEAASFIWGGLMPGRVHYLRVNTLTAYGWKPSETLVFGTGRCQGGVVVETPTPDFMALQQSLAEAVESSGLTDAAVAVTDLQTGETVSVNGDRPHLGGCVMNFFVLLQATLDVQNGLYPESVVGSLISATIWSSNPGTAFTLYNIVGGGNALAGVEKVQALITDRLGLDNIILDHPPATEVSRGVDANNWLTAEDVNKALTKLYWGEVLNPFWRDYLLQKMEGVKPGLQYLLGSTPGGIVSHKNGFFWSDGWVDNDIGIVRFERGGITYAYAISFFSQHVPSKYDDIPLGQDIMAVAWRYFSEKYQ</sequence>
<dbReference type="Gene3D" id="3.40.710.10">
    <property type="entry name" value="DD-peptidase/beta-lactamase superfamily"/>
    <property type="match status" value="1"/>
</dbReference>
<evidence type="ECO:0000313" key="3">
    <source>
        <dbReference type="EMBL" id="OGY22099.1"/>
    </source>
</evidence>
<dbReference type="InterPro" id="IPR045155">
    <property type="entry name" value="Beta-lactam_cat"/>
</dbReference>
<comment type="caution">
    <text evidence="3">The sequence shown here is derived from an EMBL/GenBank/DDBJ whole genome shotgun (WGS) entry which is preliminary data.</text>
</comment>
<feature type="chain" id="PRO_5009581095" description="Beta-lactamase class A catalytic domain-containing protein" evidence="1">
    <location>
        <begin position="26"/>
        <end position="429"/>
    </location>
</feature>
<dbReference type="PROSITE" id="PS51257">
    <property type="entry name" value="PROKAR_LIPOPROTEIN"/>
    <property type="match status" value="1"/>
</dbReference>
<evidence type="ECO:0000259" key="2">
    <source>
        <dbReference type="Pfam" id="PF13354"/>
    </source>
</evidence>
<dbReference type="InterPro" id="IPR000871">
    <property type="entry name" value="Beta-lactam_class-A"/>
</dbReference>
<dbReference type="AlphaFoldDB" id="A0A1G1W335"/>
<protein>
    <recommendedName>
        <fullName evidence="2">Beta-lactamase class A catalytic domain-containing protein</fullName>
    </recommendedName>
</protein>
<feature type="domain" description="Beta-lactamase class A catalytic" evidence="2">
    <location>
        <begin position="276"/>
        <end position="396"/>
    </location>
</feature>
<dbReference type="GO" id="GO:0046677">
    <property type="term" value="P:response to antibiotic"/>
    <property type="evidence" value="ECO:0007669"/>
    <property type="project" value="InterPro"/>
</dbReference>
<accession>A0A1G1W335</accession>
<dbReference type="GO" id="GO:0008800">
    <property type="term" value="F:beta-lactamase activity"/>
    <property type="evidence" value="ECO:0007669"/>
    <property type="project" value="InterPro"/>
</dbReference>
<dbReference type="EMBL" id="MHCN01000009">
    <property type="protein sequence ID" value="OGY22099.1"/>
    <property type="molecule type" value="Genomic_DNA"/>
</dbReference>
<gene>
    <name evidence="3" type="ORF">A2113_02730</name>
</gene>
<dbReference type="PANTHER" id="PTHR35333:SF3">
    <property type="entry name" value="BETA-LACTAMASE-TYPE TRANSPEPTIDASE FOLD CONTAINING PROTEIN"/>
    <property type="match status" value="1"/>
</dbReference>
<dbReference type="Pfam" id="PF13354">
    <property type="entry name" value="Beta-lactamase2"/>
    <property type="match status" value="1"/>
</dbReference>
<feature type="signal peptide" evidence="1">
    <location>
        <begin position="1"/>
        <end position="25"/>
    </location>
</feature>
<dbReference type="Proteomes" id="UP000176299">
    <property type="component" value="Unassembled WGS sequence"/>
</dbReference>
<dbReference type="InterPro" id="IPR012338">
    <property type="entry name" value="Beta-lactam/transpept-like"/>
</dbReference>